<keyword evidence="1" id="KW-0732">Signal</keyword>
<comment type="caution">
    <text evidence="2">The sequence shown here is derived from an EMBL/GenBank/DDBJ whole genome shotgun (WGS) entry which is preliminary data.</text>
</comment>
<evidence type="ECO:0000256" key="1">
    <source>
        <dbReference type="SAM" id="SignalP"/>
    </source>
</evidence>
<evidence type="ECO:0000313" key="2">
    <source>
        <dbReference type="EMBL" id="TWF96296.1"/>
    </source>
</evidence>
<dbReference type="OrthoDB" id="3873740at2"/>
<gene>
    <name evidence="2" type="ORF">FHX73_1160</name>
</gene>
<name>A0A561UAA8_9ACTN</name>
<organism evidence="2 3">
    <name type="scientific">Kitasatospora viridis</name>
    <dbReference type="NCBI Taxonomy" id="281105"/>
    <lineage>
        <taxon>Bacteria</taxon>
        <taxon>Bacillati</taxon>
        <taxon>Actinomycetota</taxon>
        <taxon>Actinomycetes</taxon>
        <taxon>Kitasatosporales</taxon>
        <taxon>Streptomycetaceae</taxon>
        <taxon>Kitasatospora</taxon>
    </lineage>
</organism>
<sequence>MHRRTRAALLAATAALLLTAGCADQHPAGHTGTAARPPCEQPPDAVLPHTAGSLTEAQSGSYCLAVGDQLSVFLTATATATAAGGRWAPVTSSGPTVLTAVPADQLTAPIGVTPALFRARATGTVQLTSRDGTGRSWRATVVVGR</sequence>
<feature type="signal peptide" evidence="1">
    <location>
        <begin position="1"/>
        <end position="23"/>
    </location>
</feature>
<evidence type="ECO:0008006" key="4">
    <source>
        <dbReference type="Google" id="ProtNLM"/>
    </source>
</evidence>
<proteinExistence type="predicted"/>
<keyword evidence="3" id="KW-1185">Reference proteome</keyword>
<dbReference type="EMBL" id="VIWT01000001">
    <property type="protein sequence ID" value="TWF96296.1"/>
    <property type="molecule type" value="Genomic_DNA"/>
</dbReference>
<feature type="chain" id="PRO_5021783486" description="Lipoprotein" evidence="1">
    <location>
        <begin position="24"/>
        <end position="145"/>
    </location>
</feature>
<dbReference type="AlphaFoldDB" id="A0A561UAA8"/>
<dbReference type="PROSITE" id="PS51257">
    <property type="entry name" value="PROKAR_LIPOPROTEIN"/>
    <property type="match status" value="1"/>
</dbReference>
<accession>A0A561UAA8</accession>
<protein>
    <recommendedName>
        <fullName evidence="4">Lipoprotein</fullName>
    </recommendedName>
</protein>
<dbReference type="RefSeq" id="WP_145902677.1">
    <property type="nucleotide sequence ID" value="NZ_BAAAMZ010000020.1"/>
</dbReference>
<reference evidence="2 3" key="1">
    <citation type="submission" date="2019-06" db="EMBL/GenBank/DDBJ databases">
        <title>Sequencing the genomes of 1000 actinobacteria strains.</title>
        <authorList>
            <person name="Klenk H.-P."/>
        </authorList>
    </citation>
    <scope>NUCLEOTIDE SEQUENCE [LARGE SCALE GENOMIC DNA]</scope>
    <source>
        <strain evidence="2 3">DSM 44826</strain>
    </source>
</reference>
<evidence type="ECO:0000313" key="3">
    <source>
        <dbReference type="Proteomes" id="UP000317940"/>
    </source>
</evidence>
<dbReference type="Proteomes" id="UP000317940">
    <property type="component" value="Unassembled WGS sequence"/>
</dbReference>